<evidence type="ECO:0000313" key="2">
    <source>
        <dbReference type="EMBL" id="MBX51437.1"/>
    </source>
</evidence>
<evidence type="ECO:0000256" key="1">
    <source>
        <dbReference type="SAM" id="Phobius"/>
    </source>
</evidence>
<keyword evidence="1" id="KW-0812">Transmembrane</keyword>
<proteinExistence type="predicted"/>
<organism evidence="2">
    <name type="scientific">Rhizophora mucronata</name>
    <name type="common">Asiatic mangrove</name>
    <dbReference type="NCBI Taxonomy" id="61149"/>
    <lineage>
        <taxon>Eukaryota</taxon>
        <taxon>Viridiplantae</taxon>
        <taxon>Streptophyta</taxon>
        <taxon>Embryophyta</taxon>
        <taxon>Tracheophyta</taxon>
        <taxon>Spermatophyta</taxon>
        <taxon>Magnoliopsida</taxon>
        <taxon>eudicotyledons</taxon>
        <taxon>Gunneridae</taxon>
        <taxon>Pentapetalae</taxon>
        <taxon>rosids</taxon>
        <taxon>fabids</taxon>
        <taxon>Malpighiales</taxon>
        <taxon>Rhizophoraceae</taxon>
        <taxon>Rhizophora</taxon>
    </lineage>
</organism>
<keyword evidence="1" id="KW-0472">Membrane</keyword>
<feature type="transmembrane region" description="Helical" evidence="1">
    <location>
        <begin position="47"/>
        <end position="67"/>
    </location>
</feature>
<accession>A0A2P2P9R4</accession>
<keyword evidence="1" id="KW-1133">Transmembrane helix</keyword>
<protein>
    <submittedName>
        <fullName evidence="2">WRKY transcription factor 28</fullName>
    </submittedName>
</protein>
<dbReference type="AlphaFoldDB" id="A0A2P2P9R4"/>
<dbReference type="EMBL" id="GGEC01070953">
    <property type="protein sequence ID" value="MBX51437.1"/>
    <property type="molecule type" value="Transcribed_RNA"/>
</dbReference>
<reference evidence="2" key="1">
    <citation type="submission" date="2018-02" db="EMBL/GenBank/DDBJ databases">
        <title>Rhizophora mucronata_Transcriptome.</title>
        <authorList>
            <person name="Meera S.P."/>
            <person name="Sreeshan A."/>
            <person name="Augustine A."/>
        </authorList>
    </citation>
    <scope>NUCLEOTIDE SEQUENCE</scope>
    <source>
        <tissue evidence="2">Leaf</tissue>
    </source>
</reference>
<sequence length="69" mass="7944">MALQRPLPEPYKSCSKHFPGFHHAEYIQEPFIQDGFINLAARSLKSFCLWIMCLQIVTVSLGGYVHLHK</sequence>
<name>A0A2P2P9R4_RHIMU</name>